<accession>A0ACC0WDW7</accession>
<evidence type="ECO:0000313" key="1">
    <source>
        <dbReference type="EMBL" id="KAI9916949.1"/>
    </source>
</evidence>
<sequence>MLISSKIPEDTWFVSKSAQIDAFGYEACSSGKYSCQIVSSITMKSSVCIATLIEHMITASSDVMKGTKHEGSWLFFYHNAFSLMTCQSTVN</sequence>
<dbReference type="EMBL" id="CM047581">
    <property type="protein sequence ID" value="KAI9916949.1"/>
    <property type="molecule type" value="Genomic_DNA"/>
</dbReference>
<keyword evidence="2" id="KW-1185">Reference proteome</keyword>
<name>A0ACC0WDW7_9STRA</name>
<protein>
    <submittedName>
        <fullName evidence="1">Uncharacterized protein</fullName>
    </submittedName>
</protein>
<reference evidence="1 2" key="1">
    <citation type="journal article" date="2022" name="bioRxiv">
        <title>The genome of the oomycete Peronosclerospora sorghi, a cosmopolitan pathogen of maize and sorghum, is inflated with dispersed pseudogenes.</title>
        <authorList>
            <person name="Fletcher K."/>
            <person name="Martin F."/>
            <person name="Isakeit T."/>
            <person name="Cavanaugh K."/>
            <person name="Magill C."/>
            <person name="Michelmore R."/>
        </authorList>
    </citation>
    <scope>NUCLEOTIDE SEQUENCE [LARGE SCALE GENOMIC DNA]</scope>
    <source>
        <strain evidence="1">P6</strain>
    </source>
</reference>
<gene>
    <name evidence="1" type="ORF">PsorP6_016836</name>
</gene>
<proteinExistence type="predicted"/>
<organism evidence="1 2">
    <name type="scientific">Peronosclerospora sorghi</name>
    <dbReference type="NCBI Taxonomy" id="230839"/>
    <lineage>
        <taxon>Eukaryota</taxon>
        <taxon>Sar</taxon>
        <taxon>Stramenopiles</taxon>
        <taxon>Oomycota</taxon>
        <taxon>Peronosporomycetes</taxon>
        <taxon>Peronosporales</taxon>
        <taxon>Peronosporaceae</taxon>
        <taxon>Peronosclerospora</taxon>
    </lineage>
</organism>
<dbReference type="Proteomes" id="UP001163321">
    <property type="component" value="Chromosome 2"/>
</dbReference>
<evidence type="ECO:0000313" key="2">
    <source>
        <dbReference type="Proteomes" id="UP001163321"/>
    </source>
</evidence>
<comment type="caution">
    <text evidence="1">The sequence shown here is derived from an EMBL/GenBank/DDBJ whole genome shotgun (WGS) entry which is preliminary data.</text>
</comment>